<name>A0A1I5DVH2_9FLAO</name>
<dbReference type="Gene3D" id="1.10.260.40">
    <property type="entry name" value="lambda repressor-like DNA-binding domains"/>
    <property type="match status" value="1"/>
</dbReference>
<sequence length="83" mass="9694">MDITKDLQILIGKQLHDIRIKNKQTQNDIAFLTGIDTADVSKHEKGKKNLTLKTLMKFATALNIHPKELFNFDFDINRYKTEY</sequence>
<dbReference type="STRING" id="913024.SAMN05421741_11746"/>
<protein>
    <submittedName>
        <fullName evidence="2">Cro/C1-type HTH DNA-binding domain-containing protein</fullName>
    </submittedName>
</protein>
<dbReference type="GO" id="GO:0003677">
    <property type="term" value="F:DNA binding"/>
    <property type="evidence" value="ECO:0007669"/>
    <property type="project" value="UniProtKB-KW"/>
</dbReference>
<dbReference type="InterPro" id="IPR010982">
    <property type="entry name" value="Lambda_DNA-bd_dom_sf"/>
</dbReference>
<evidence type="ECO:0000313" key="2">
    <source>
        <dbReference type="EMBL" id="SFO03229.1"/>
    </source>
</evidence>
<dbReference type="EMBL" id="FOVI01000017">
    <property type="protein sequence ID" value="SFO03229.1"/>
    <property type="molecule type" value="Genomic_DNA"/>
</dbReference>
<dbReference type="PROSITE" id="PS50943">
    <property type="entry name" value="HTH_CROC1"/>
    <property type="match status" value="1"/>
</dbReference>
<feature type="domain" description="HTH cro/C1-type" evidence="1">
    <location>
        <begin position="15"/>
        <end position="69"/>
    </location>
</feature>
<dbReference type="SMART" id="SM00530">
    <property type="entry name" value="HTH_XRE"/>
    <property type="match status" value="1"/>
</dbReference>
<dbReference type="CDD" id="cd00093">
    <property type="entry name" value="HTH_XRE"/>
    <property type="match status" value="1"/>
</dbReference>
<evidence type="ECO:0000259" key="1">
    <source>
        <dbReference type="PROSITE" id="PS50943"/>
    </source>
</evidence>
<dbReference type="OrthoDB" id="1446321at2"/>
<keyword evidence="3" id="KW-1185">Reference proteome</keyword>
<dbReference type="InterPro" id="IPR001387">
    <property type="entry name" value="Cro/C1-type_HTH"/>
</dbReference>
<dbReference type="SUPFAM" id="SSF47413">
    <property type="entry name" value="lambda repressor-like DNA-binding domains"/>
    <property type="match status" value="1"/>
</dbReference>
<dbReference type="Proteomes" id="UP000199036">
    <property type="component" value="Unassembled WGS sequence"/>
</dbReference>
<dbReference type="RefSeq" id="WP_091524516.1">
    <property type="nucleotide sequence ID" value="NZ_FOVI01000017.1"/>
</dbReference>
<proteinExistence type="predicted"/>
<dbReference type="AlphaFoldDB" id="A0A1I5DVH2"/>
<keyword evidence="2" id="KW-0238">DNA-binding</keyword>
<dbReference type="Pfam" id="PF13443">
    <property type="entry name" value="HTH_26"/>
    <property type="match status" value="1"/>
</dbReference>
<evidence type="ECO:0000313" key="3">
    <source>
        <dbReference type="Proteomes" id="UP000199036"/>
    </source>
</evidence>
<reference evidence="3" key="1">
    <citation type="submission" date="2016-10" db="EMBL/GenBank/DDBJ databases">
        <authorList>
            <person name="Varghese N."/>
            <person name="Submissions S."/>
        </authorList>
    </citation>
    <scope>NUCLEOTIDE SEQUENCE [LARGE SCALE GENOMIC DNA]</scope>
    <source>
        <strain evidence="3">DS-12</strain>
    </source>
</reference>
<organism evidence="2 3">
    <name type="scientific">Paenimyroides ummariense</name>
    <dbReference type="NCBI Taxonomy" id="913024"/>
    <lineage>
        <taxon>Bacteria</taxon>
        <taxon>Pseudomonadati</taxon>
        <taxon>Bacteroidota</taxon>
        <taxon>Flavobacteriia</taxon>
        <taxon>Flavobacteriales</taxon>
        <taxon>Flavobacteriaceae</taxon>
        <taxon>Paenimyroides</taxon>
    </lineage>
</organism>
<accession>A0A1I5DVH2</accession>
<gene>
    <name evidence="2" type="ORF">SAMN05421741_11746</name>
</gene>